<dbReference type="AlphaFoldDB" id="A0A271LR09"/>
<proteinExistence type="predicted"/>
<keyword evidence="1" id="KW-1133">Transmembrane helix</keyword>
<evidence type="ECO:0000313" key="2">
    <source>
        <dbReference type="EMBL" id="PAQ10591.1"/>
    </source>
</evidence>
<keyword evidence="3" id="KW-1185">Reference proteome</keyword>
<comment type="caution">
    <text evidence="2">The sequence shown here is derived from an EMBL/GenBank/DDBJ whole genome shotgun (WGS) entry which is preliminary data.</text>
</comment>
<accession>A0A271LR09</accession>
<sequence length="141" mass="15800">MRLRGAVLEDQDNARRIDHTGAGWHRRSFDIHAATLLVEHACSRRSQPLAIMPARSYARFSKTLIQPTVCLPEGKWVAHLGNDGQRLKEFAQWPTRSGQEVTMDLKDRRLWYGVAAVIVVLVVIAYAAGWFGGTPIPAPQQ</sequence>
<gene>
    <name evidence="2" type="ORF">CIT26_07830</name>
</gene>
<organism evidence="2 3">
    <name type="scientific">Mesorhizobium temperatum</name>
    <dbReference type="NCBI Taxonomy" id="241416"/>
    <lineage>
        <taxon>Bacteria</taxon>
        <taxon>Pseudomonadati</taxon>
        <taxon>Pseudomonadota</taxon>
        <taxon>Alphaproteobacteria</taxon>
        <taxon>Hyphomicrobiales</taxon>
        <taxon>Phyllobacteriaceae</taxon>
        <taxon>Mesorhizobium</taxon>
    </lineage>
</organism>
<protein>
    <submittedName>
        <fullName evidence="2">Uncharacterized protein</fullName>
    </submittedName>
</protein>
<dbReference type="EMBL" id="NPKJ01000026">
    <property type="protein sequence ID" value="PAQ10591.1"/>
    <property type="molecule type" value="Genomic_DNA"/>
</dbReference>
<keyword evidence="1" id="KW-0472">Membrane</keyword>
<feature type="transmembrane region" description="Helical" evidence="1">
    <location>
        <begin position="110"/>
        <end position="131"/>
    </location>
</feature>
<evidence type="ECO:0000256" key="1">
    <source>
        <dbReference type="SAM" id="Phobius"/>
    </source>
</evidence>
<dbReference type="Proteomes" id="UP000216442">
    <property type="component" value="Unassembled WGS sequence"/>
</dbReference>
<name>A0A271LR09_9HYPH</name>
<evidence type="ECO:0000313" key="3">
    <source>
        <dbReference type="Proteomes" id="UP000216442"/>
    </source>
</evidence>
<reference evidence="2 3" key="1">
    <citation type="submission" date="2017-08" db="EMBL/GenBank/DDBJ databases">
        <title>Mesorhizobium wenxinae sp. nov., a novel rhizobial species isolated from root nodules of chickpea (Cicer arietinum L.).</title>
        <authorList>
            <person name="Zhang J."/>
        </authorList>
    </citation>
    <scope>NUCLEOTIDE SEQUENCE [LARGE SCALE GENOMIC DNA]</scope>
    <source>
        <strain evidence="2 3">SDW018</strain>
    </source>
</reference>
<keyword evidence="1" id="KW-0812">Transmembrane</keyword>